<name>A0A1H2FAQ1_9PSED</name>
<evidence type="ECO:0000313" key="6">
    <source>
        <dbReference type="Proteomes" id="UP000243232"/>
    </source>
</evidence>
<dbReference type="Pfam" id="PF12833">
    <property type="entry name" value="HTH_18"/>
    <property type="match status" value="1"/>
</dbReference>
<dbReference type="InterPro" id="IPR020449">
    <property type="entry name" value="Tscrpt_reg_AraC-type_HTH"/>
</dbReference>
<dbReference type="PANTHER" id="PTHR47894">
    <property type="entry name" value="HTH-TYPE TRANSCRIPTIONAL REGULATOR GADX"/>
    <property type="match status" value="1"/>
</dbReference>
<evidence type="ECO:0000256" key="1">
    <source>
        <dbReference type="ARBA" id="ARBA00023015"/>
    </source>
</evidence>
<dbReference type="GO" id="GO:0005829">
    <property type="term" value="C:cytosol"/>
    <property type="evidence" value="ECO:0007669"/>
    <property type="project" value="TreeGrafter"/>
</dbReference>
<protein>
    <submittedName>
        <fullName evidence="5">Transcriptional regulator, AraC family</fullName>
    </submittedName>
</protein>
<accession>A0A1H2FAQ1</accession>
<evidence type="ECO:0000313" key="5">
    <source>
        <dbReference type="EMBL" id="SDU04419.1"/>
    </source>
</evidence>
<gene>
    <name evidence="5" type="ORF">SAMN05216296_1449</name>
</gene>
<dbReference type="RefSeq" id="WP_157718815.1">
    <property type="nucleotide sequence ID" value="NZ_LT629785.1"/>
</dbReference>
<dbReference type="PROSITE" id="PS01124">
    <property type="entry name" value="HTH_ARAC_FAMILY_2"/>
    <property type="match status" value="1"/>
</dbReference>
<dbReference type="SMART" id="SM00342">
    <property type="entry name" value="HTH_ARAC"/>
    <property type="match status" value="1"/>
</dbReference>
<dbReference type="OrthoDB" id="5582699at2"/>
<organism evidence="5 6">
    <name type="scientific">Pseudomonas pohangensis</name>
    <dbReference type="NCBI Taxonomy" id="364197"/>
    <lineage>
        <taxon>Bacteria</taxon>
        <taxon>Pseudomonadati</taxon>
        <taxon>Pseudomonadota</taxon>
        <taxon>Gammaproteobacteria</taxon>
        <taxon>Pseudomonadales</taxon>
        <taxon>Pseudomonadaceae</taxon>
        <taxon>Pseudomonas</taxon>
    </lineage>
</organism>
<dbReference type="Proteomes" id="UP000243232">
    <property type="component" value="Chromosome I"/>
</dbReference>
<proteinExistence type="predicted"/>
<dbReference type="SUPFAM" id="SSF46689">
    <property type="entry name" value="Homeodomain-like"/>
    <property type="match status" value="1"/>
</dbReference>
<dbReference type="Pfam" id="PF12625">
    <property type="entry name" value="Arabinose_bd"/>
    <property type="match status" value="1"/>
</dbReference>
<keyword evidence="6" id="KW-1185">Reference proteome</keyword>
<reference evidence="6" key="1">
    <citation type="submission" date="2016-10" db="EMBL/GenBank/DDBJ databases">
        <authorList>
            <person name="Varghese N."/>
            <person name="Submissions S."/>
        </authorList>
    </citation>
    <scope>NUCLEOTIDE SEQUENCE [LARGE SCALE GENOMIC DNA]</scope>
    <source>
        <strain evidence="6">DSM 17875</strain>
    </source>
</reference>
<dbReference type="EMBL" id="LT629785">
    <property type="protein sequence ID" value="SDU04419.1"/>
    <property type="molecule type" value="Genomic_DNA"/>
</dbReference>
<dbReference type="PRINTS" id="PR00032">
    <property type="entry name" value="HTHARAC"/>
</dbReference>
<evidence type="ECO:0000259" key="4">
    <source>
        <dbReference type="PROSITE" id="PS01124"/>
    </source>
</evidence>
<keyword evidence="3" id="KW-0804">Transcription</keyword>
<dbReference type="InterPro" id="IPR018060">
    <property type="entry name" value="HTH_AraC"/>
</dbReference>
<evidence type="ECO:0000256" key="2">
    <source>
        <dbReference type="ARBA" id="ARBA00023125"/>
    </source>
</evidence>
<evidence type="ECO:0000256" key="3">
    <source>
        <dbReference type="ARBA" id="ARBA00023163"/>
    </source>
</evidence>
<keyword evidence="1" id="KW-0805">Transcription regulation</keyword>
<dbReference type="InterPro" id="IPR032687">
    <property type="entry name" value="AraC-type_N"/>
</dbReference>
<feature type="domain" description="HTH araC/xylS-type" evidence="4">
    <location>
        <begin position="231"/>
        <end position="328"/>
    </location>
</feature>
<dbReference type="GO" id="GO:0003700">
    <property type="term" value="F:DNA-binding transcription factor activity"/>
    <property type="evidence" value="ECO:0007669"/>
    <property type="project" value="InterPro"/>
</dbReference>
<dbReference type="STRING" id="364197.SAMN05216296_1449"/>
<dbReference type="InterPro" id="IPR009057">
    <property type="entry name" value="Homeodomain-like_sf"/>
</dbReference>
<dbReference type="PANTHER" id="PTHR47894:SF1">
    <property type="entry name" value="HTH-TYPE TRANSCRIPTIONAL REGULATOR VQSM"/>
    <property type="match status" value="1"/>
</dbReference>
<dbReference type="GO" id="GO:0000976">
    <property type="term" value="F:transcription cis-regulatory region binding"/>
    <property type="evidence" value="ECO:0007669"/>
    <property type="project" value="TreeGrafter"/>
</dbReference>
<sequence length="332" mass="37500">MPSSIAYTCMLARQLRLDEAGQQELLAGTSITLESLRSLELLISDEDYAVVISNALRLSGNPAFGLEMGSRLHIAAHGPLGQLLATAPNLNEAWAVLERYHEIRIPVTYRRSFEGGDMLIHLDVRLSPDEVARCLIEGMVIAVQDSMELMMGRKVTEARFQFAYAAPAYAEQYAQYLHSPHSFDAQETTVLIPKAVLHNPNLCRDNLSFELALRQCEQLQHDQRQGEAWKFRVIRVLQNHAGQILSSEQVARHFNLSSRTLMRYLKAEGCSYQELLDGELGRQAKACLESPRHTVESVALALGYQDESAFRRAFKRWFGITPSEYKIAHRAR</sequence>
<dbReference type="AlphaFoldDB" id="A0A1H2FAQ1"/>
<keyword evidence="2" id="KW-0238">DNA-binding</keyword>
<dbReference type="Gene3D" id="1.10.10.60">
    <property type="entry name" value="Homeodomain-like"/>
    <property type="match status" value="1"/>
</dbReference>